<proteinExistence type="predicted"/>
<gene>
    <name evidence="3" type="ORF">DET51_101178</name>
    <name evidence="2" type="ORF">DET64_101179</name>
</gene>
<protein>
    <submittedName>
        <fullName evidence="3">GDSL-like lipase/acylhydrolase family protein</fullName>
    </submittedName>
</protein>
<dbReference type="InterPro" id="IPR013830">
    <property type="entry name" value="SGNH_hydro"/>
</dbReference>
<dbReference type="Gene3D" id="2.60.120.260">
    <property type="entry name" value="Galactose-binding domain-like"/>
    <property type="match status" value="1"/>
</dbReference>
<dbReference type="SUPFAM" id="SSF52266">
    <property type="entry name" value="SGNH hydrolase"/>
    <property type="match status" value="1"/>
</dbReference>
<dbReference type="InterPro" id="IPR036514">
    <property type="entry name" value="SGNH_hydro_sf"/>
</dbReference>
<dbReference type="Proteomes" id="UP000252795">
    <property type="component" value="Unassembled WGS sequence"/>
</dbReference>
<comment type="caution">
    <text evidence="3">The sequence shown here is derived from an EMBL/GenBank/DDBJ whole genome shotgun (WGS) entry which is preliminary data.</text>
</comment>
<evidence type="ECO:0000313" key="2">
    <source>
        <dbReference type="EMBL" id="RBP76995.1"/>
    </source>
</evidence>
<name>A0A368VFQ2_MARNT</name>
<feature type="domain" description="SGNH hydrolase-type esterase" evidence="1">
    <location>
        <begin position="134"/>
        <end position="284"/>
    </location>
</feature>
<dbReference type="GO" id="GO:0016788">
    <property type="term" value="F:hydrolase activity, acting on ester bonds"/>
    <property type="evidence" value="ECO:0007669"/>
    <property type="project" value="UniProtKB-ARBA"/>
</dbReference>
<dbReference type="Proteomes" id="UP000253065">
    <property type="component" value="Unassembled WGS sequence"/>
</dbReference>
<organism evidence="3 4">
    <name type="scientific">Marinobacter nauticus</name>
    <name type="common">Marinobacter hydrocarbonoclasticus</name>
    <name type="synonym">Marinobacter aquaeolei</name>
    <dbReference type="NCBI Taxonomy" id="2743"/>
    <lineage>
        <taxon>Bacteria</taxon>
        <taxon>Pseudomonadati</taxon>
        <taxon>Pseudomonadota</taxon>
        <taxon>Gammaproteobacteria</taxon>
        <taxon>Pseudomonadales</taxon>
        <taxon>Marinobacteraceae</taxon>
        <taxon>Marinobacter</taxon>
    </lineage>
</organism>
<dbReference type="RefSeq" id="WP_113878909.1">
    <property type="nucleotide sequence ID" value="NZ_QNSA01000001.1"/>
</dbReference>
<evidence type="ECO:0000313" key="4">
    <source>
        <dbReference type="Proteomes" id="UP000252795"/>
    </source>
</evidence>
<dbReference type="EMBL" id="QNSA01000001">
    <property type="protein sequence ID" value="RBP76995.1"/>
    <property type="molecule type" value="Genomic_DNA"/>
</dbReference>
<accession>A0A368VFQ2</accession>
<evidence type="ECO:0000313" key="3">
    <source>
        <dbReference type="EMBL" id="RCW37841.1"/>
    </source>
</evidence>
<dbReference type="EMBL" id="QPJB01000001">
    <property type="protein sequence ID" value="RCW37841.1"/>
    <property type="molecule type" value="Genomic_DNA"/>
</dbReference>
<dbReference type="AlphaFoldDB" id="A0A368VFQ2"/>
<evidence type="ECO:0000259" key="1">
    <source>
        <dbReference type="Pfam" id="PF13472"/>
    </source>
</evidence>
<keyword evidence="5" id="KW-1185">Reference proteome</keyword>
<evidence type="ECO:0000313" key="5">
    <source>
        <dbReference type="Proteomes" id="UP000253065"/>
    </source>
</evidence>
<sequence length="376" mass="40430">MIDIPYDSPMIHYAGRWTDSGSYISSNWQGSQIRFKVIGTLNLKINATVTSGVNFASVNIDGGPTNILNFPTSGATSVSIAIPNSAEHEIVMRLGSMPTSQWNGTTYTRLTSISVDDGGALLSWGASGPLRTAFIGDSWMATQHDWPQFIDLLTYNPYPISFGGATASALNNQYPSLNSSGSPAVDPSFEAVVIGAGVNDYNAGVSLTSFKASLAALIDKVRINTPEAPVILLQAPRNIGAGKNYDQYGAVLSELAAEKYNTHAVLITDSEWASYTWSDDAHLSYQSRLDYADYVESRLAVILSPGSSAYSLYMRTKRGTISIPLKAQNGELPPNSVPICTPRGNFYIELSPAGSQNEELRINTERGSFSIANGNE</sequence>
<keyword evidence="3" id="KW-0378">Hydrolase</keyword>
<reference evidence="3 4" key="1">
    <citation type="submission" date="2018-07" db="EMBL/GenBank/DDBJ databases">
        <title>Freshwater and sediment microbial communities from various areas in North America, analyzing microbe dynamics in response to fracking.</title>
        <authorList>
            <person name="Lamendella R."/>
        </authorList>
    </citation>
    <scope>NUCLEOTIDE SEQUENCE [LARGE SCALE GENOMIC DNA]</scope>
    <source>
        <strain evidence="3 4">114E</strain>
        <strain evidence="2 5">114E_o</strain>
    </source>
</reference>
<dbReference type="Pfam" id="PF13472">
    <property type="entry name" value="Lipase_GDSL_2"/>
    <property type="match status" value="1"/>
</dbReference>
<dbReference type="Gene3D" id="3.40.50.1110">
    <property type="entry name" value="SGNH hydrolase"/>
    <property type="match status" value="1"/>
</dbReference>